<dbReference type="AlphaFoldDB" id="A0AAE4CVI6"/>
<dbReference type="RefSeq" id="WP_310420219.1">
    <property type="nucleotide sequence ID" value="NZ_JAVDYC010000001.1"/>
</dbReference>
<feature type="transmembrane region" description="Helical" evidence="1">
    <location>
        <begin position="189"/>
        <end position="210"/>
    </location>
</feature>
<name>A0AAE4CVI6_9ACTN</name>
<keyword evidence="1" id="KW-0812">Transmembrane</keyword>
<comment type="caution">
    <text evidence="2">The sequence shown here is derived from an EMBL/GenBank/DDBJ whole genome shotgun (WGS) entry which is preliminary data.</text>
</comment>
<evidence type="ECO:0000313" key="3">
    <source>
        <dbReference type="Proteomes" id="UP001183629"/>
    </source>
</evidence>
<evidence type="ECO:0000256" key="1">
    <source>
        <dbReference type="SAM" id="Phobius"/>
    </source>
</evidence>
<sequence length="243" mass="26209">MSRDLTLRAPFLFVNVLLVSVLLLPVGLRSAAGLDAGSPDDGFSFVALLLAAWACFLAVLLPNLTAARFGAEGLRSRAANPFRLDVEVRWDQIDRIWYQPAHPARLLKIRLKDPERVAGHRRMLLRHMRSNHDRYGAHVVLPLRALHPGAGALAEAIPRLSGGLHRLEDVPGAGPGVAPRPRDPFRTTAAGTVIITMLLPGLTGTAWGLVEGRWPEAVAAGLLALGAALILRLVLGDRRRAAS</sequence>
<keyword evidence="1" id="KW-1133">Transmembrane helix</keyword>
<protein>
    <recommendedName>
        <fullName evidence="4">PH domain-containing protein</fullName>
    </recommendedName>
</protein>
<gene>
    <name evidence="2" type="ORF">J2S44_005717</name>
</gene>
<evidence type="ECO:0008006" key="4">
    <source>
        <dbReference type="Google" id="ProtNLM"/>
    </source>
</evidence>
<evidence type="ECO:0000313" key="2">
    <source>
        <dbReference type="EMBL" id="MDR7325467.1"/>
    </source>
</evidence>
<keyword evidence="3" id="KW-1185">Reference proteome</keyword>
<feature type="transmembrane region" description="Helical" evidence="1">
    <location>
        <begin position="216"/>
        <end position="235"/>
    </location>
</feature>
<feature type="transmembrane region" description="Helical" evidence="1">
    <location>
        <begin position="12"/>
        <end position="31"/>
    </location>
</feature>
<feature type="transmembrane region" description="Helical" evidence="1">
    <location>
        <begin position="43"/>
        <end position="67"/>
    </location>
</feature>
<reference evidence="2 3" key="1">
    <citation type="submission" date="2023-07" db="EMBL/GenBank/DDBJ databases">
        <title>Sequencing the genomes of 1000 actinobacteria strains.</title>
        <authorList>
            <person name="Klenk H.-P."/>
        </authorList>
    </citation>
    <scope>NUCLEOTIDE SEQUENCE [LARGE SCALE GENOMIC DNA]</scope>
    <source>
        <strain evidence="2 3">DSM 44711</strain>
    </source>
</reference>
<proteinExistence type="predicted"/>
<accession>A0AAE4CVI6</accession>
<dbReference type="EMBL" id="JAVDYC010000001">
    <property type="protein sequence ID" value="MDR7325467.1"/>
    <property type="molecule type" value="Genomic_DNA"/>
</dbReference>
<keyword evidence="1" id="KW-0472">Membrane</keyword>
<dbReference type="Proteomes" id="UP001183629">
    <property type="component" value="Unassembled WGS sequence"/>
</dbReference>
<organism evidence="2 3">
    <name type="scientific">Catenuloplanes niger</name>
    <dbReference type="NCBI Taxonomy" id="587534"/>
    <lineage>
        <taxon>Bacteria</taxon>
        <taxon>Bacillati</taxon>
        <taxon>Actinomycetota</taxon>
        <taxon>Actinomycetes</taxon>
        <taxon>Micromonosporales</taxon>
        <taxon>Micromonosporaceae</taxon>
        <taxon>Catenuloplanes</taxon>
    </lineage>
</organism>